<dbReference type="EMBL" id="GECU01006549">
    <property type="protein sequence ID" value="JAT01158.1"/>
    <property type="molecule type" value="Transcribed_RNA"/>
</dbReference>
<accession>A0A1B6JPS7</accession>
<protein>
    <submittedName>
        <fullName evidence="1">Uncharacterized protein</fullName>
    </submittedName>
</protein>
<proteinExistence type="predicted"/>
<feature type="non-terminal residue" evidence="1">
    <location>
        <position position="234"/>
    </location>
</feature>
<sequence length="234" mass="26943">WRWHESSDERMKEVSRLRGDDVTGSIKKFLEYLSDERDPSPRPNAKSIPGKCLFSLGTLNCFKSSRQREYDPEDSNVVSLVVNTILTGLYDVLCTQRISLRFAEDVVSTLREMGHAYAFKHIDEVVPGVKPMDRLCIFYHTMYLCPLNHFVTDPAEMSTRKYILKHGNALIREGYIKAIQKENPVQGVVFKHLKSGRILCVYNVLLRRLGSQYFSFDSPFDVLNRACLKNSEIV</sequence>
<dbReference type="AlphaFoldDB" id="A0A1B6JPS7"/>
<feature type="non-terminal residue" evidence="1">
    <location>
        <position position="1"/>
    </location>
</feature>
<name>A0A1B6JPS7_9HEMI</name>
<reference evidence="1" key="1">
    <citation type="submission" date="2015-11" db="EMBL/GenBank/DDBJ databases">
        <title>De novo transcriptome assembly of four potential Pierce s Disease insect vectors from Arizona vineyards.</title>
        <authorList>
            <person name="Tassone E.E."/>
        </authorList>
    </citation>
    <scope>NUCLEOTIDE SEQUENCE</scope>
</reference>
<gene>
    <name evidence="1" type="ORF">g.7298</name>
</gene>
<evidence type="ECO:0000313" key="1">
    <source>
        <dbReference type="EMBL" id="JAT01158.1"/>
    </source>
</evidence>
<organism evidence="1">
    <name type="scientific">Homalodisca liturata</name>
    <dbReference type="NCBI Taxonomy" id="320908"/>
    <lineage>
        <taxon>Eukaryota</taxon>
        <taxon>Metazoa</taxon>
        <taxon>Ecdysozoa</taxon>
        <taxon>Arthropoda</taxon>
        <taxon>Hexapoda</taxon>
        <taxon>Insecta</taxon>
        <taxon>Pterygota</taxon>
        <taxon>Neoptera</taxon>
        <taxon>Paraneoptera</taxon>
        <taxon>Hemiptera</taxon>
        <taxon>Auchenorrhyncha</taxon>
        <taxon>Membracoidea</taxon>
        <taxon>Cicadellidae</taxon>
        <taxon>Cicadellinae</taxon>
        <taxon>Proconiini</taxon>
        <taxon>Homalodisca</taxon>
    </lineage>
</organism>